<dbReference type="Proteomes" id="UP000676079">
    <property type="component" value="Chromosome"/>
</dbReference>
<protein>
    <submittedName>
        <fullName evidence="1">Uncharacterized protein</fullName>
    </submittedName>
</protein>
<sequence length="177" mass="18814">MISVGAAVVAVAVLGLYLFGGLETATPTPEPPGTRLRNVLYEITPHEAAPASDEVEGAVVQVLVDVELHGSDLPVPMFDIGSTMDVRLFPGDHRVKHPDLTLTRYPQGVTTRLQPHMREEALLSWPLPDGVSPDEVDTVRITVRQAEKLVTTGGGGFFWSPIAGSSVGTVDLPIGEG</sequence>
<name>A0ABX8BKX9_9ACTN</name>
<dbReference type="EMBL" id="CP074133">
    <property type="protein sequence ID" value="QUX22894.1"/>
    <property type="molecule type" value="Genomic_DNA"/>
</dbReference>
<reference evidence="1 2" key="1">
    <citation type="submission" date="2021-05" db="EMBL/GenBank/DDBJ databases">
        <title>Direct Submission.</title>
        <authorList>
            <person name="Li K."/>
            <person name="Gao J."/>
        </authorList>
    </citation>
    <scope>NUCLEOTIDE SEQUENCE [LARGE SCALE GENOMIC DNA]</scope>
    <source>
        <strain evidence="1 2">Mg02</strain>
    </source>
</reference>
<gene>
    <name evidence="1" type="ORF">KGD84_00265</name>
</gene>
<organism evidence="1 2">
    <name type="scientific">Nocardiopsis changdeensis</name>
    <dbReference type="NCBI Taxonomy" id="2831969"/>
    <lineage>
        <taxon>Bacteria</taxon>
        <taxon>Bacillati</taxon>
        <taxon>Actinomycetota</taxon>
        <taxon>Actinomycetes</taxon>
        <taxon>Streptosporangiales</taxon>
        <taxon>Nocardiopsidaceae</taxon>
        <taxon>Nocardiopsis</taxon>
    </lineage>
</organism>
<accession>A0ABX8BKX9</accession>
<proteinExistence type="predicted"/>
<evidence type="ECO:0000313" key="2">
    <source>
        <dbReference type="Proteomes" id="UP000676079"/>
    </source>
</evidence>
<evidence type="ECO:0000313" key="1">
    <source>
        <dbReference type="EMBL" id="QUX22894.1"/>
    </source>
</evidence>
<dbReference type="RefSeq" id="WP_220564107.1">
    <property type="nucleotide sequence ID" value="NZ_CP074133.1"/>
</dbReference>
<keyword evidence="2" id="KW-1185">Reference proteome</keyword>